<reference evidence="11 12" key="1">
    <citation type="submission" date="2024-09" db="EMBL/GenBank/DDBJ databases">
        <authorList>
            <person name="Sun Q."/>
            <person name="Mori K."/>
        </authorList>
    </citation>
    <scope>NUCLEOTIDE SEQUENCE [LARGE SCALE GENOMIC DNA]</scope>
    <source>
        <strain evidence="11 12">CCM 7765</strain>
    </source>
</reference>
<organism evidence="11 12">
    <name type="scientific">Olivibacter oleidegradans</name>
    <dbReference type="NCBI Taxonomy" id="760123"/>
    <lineage>
        <taxon>Bacteria</taxon>
        <taxon>Pseudomonadati</taxon>
        <taxon>Bacteroidota</taxon>
        <taxon>Sphingobacteriia</taxon>
        <taxon>Sphingobacteriales</taxon>
        <taxon>Sphingobacteriaceae</taxon>
        <taxon>Olivibacter</taxon>
    </lineage>
</organism>
<evidence type="ECO:0000259" key="9">
    <source>
        <dbReference type="PROSITE" id="PS50109"/>
    </source>
</evidence>
<feature type="modified residue" description="4-aspartylphosphate" evidence="7">
    <location>
        <position position="1131"/>
    </location>
</feature>
<evidence type="ECO:0000313" key="12">
    <source>
        <dbReference type="Proteomes" id="UP001589774"/>
    </source>
</evidence>
<dbReference type="PROSITE" id="PS01124">
    <property type="entry name" value="HTH_ARAC_FAMILY_2"/>
    <property type="match status" value="1"/>
</dbReference>
<evidence type="ECO:0000256" key="6">
    <source>
        <dbReference type="ARBA" id="ARBA00023163"/>
    </source>
</evidence>
<dbReference type="SUPFAM" id="SSF52172">
    <property type="entry name" value="CheY-like"/>
    <property type="match status" value="1"/>
</dbReference>
<keyword evidence="12" id="KW-1185">Reference proteome</keyword>
<dbReference type="PROSITE" id="PS50110">
    <property type="entry name" value="RESPONSE_REGULATORY"/>
    <property type="match status" value="1"/>
</dbReference>
<dbReference type="Gene3D" id="3.40.50.2300">
    <property type="match status" value="1"/>
</dbReference>
<evidence type="ECO:0000259" key="8">
    <source>
        <dbReference type="PROSITE" id="PS01124"/>
    </source>
</evidence>
<dbReference type="InterPro" id="IPR003594">
    <property type="entry name" value="HATPase_dom"/>
</dbReference>
<protein>
    <recommendedName>
        <fullName evidence="2">histidine kinase</fullName>
        <ecNumber evidence="2">2.7.13.3</ecNumber>
    </recommendedName>
</protein>
<dbReference type="Proteomes" id="UP001589774">
    <property type="component" value="Unassembled WGS sequence"/>
</dbReference>
<dbReference type="SMART" id="SM00448">
    <property type="entry name" value="REC"/>
    <property type="match status" value="1"/>
</dbReference>
<feature type="domain" description="Histidine kinase" evidence="9">
    <location>
        <begin position="827"/>
        <end position="1045"/>
    </location>
</feature>
<evidence type="ECO:0000256" key="4">
    <source>
        <dbReference type="ARBA" id="ARBA00023015"/>
    </source>
</evidence>
<dbReference type="EMBL" id="JBHLWO010000002">
    <property type="protein sequence ID" value="MFC0320857.1"/>
    <property type="molecule type" value="Genomic_DNA"/>
</dbReference>
<feature type="domain" description="HTH araC/xylS-type" evidence="8">
    <location>
        <begin position="1230"/>
        <end position="1328"/>
    </location>
</feature>
<dbReference type="Gene3D" id="1.10.10.60">
    <property type="entry name" value="Homeodomain-like"/>
    <property type="match status" value="1"/>
</dbReference>
<dbReference type="PRINTS" id="PR00344">
    <property type="entry name" value="BCTRLSENSOR"/>
</dbReference>
<dbReference type="InterPro" id="IPR009057">
    <property type="entry name" value="Homeodomain-like_sf"/>
</dbReference>
<dbReference type="Pfam" id="PF00072">
    <property type="entry name" value="Response_reg"/>
    <property type="match status" value="1"/>
</dbReference>
<dbReference type="SMART" id="SM00388">
    <property type="entry name" value="HisKA"/>
    <property type="match status" value="1"/>
</dbReference>
<evidence type="ECO:0000256" key="3">
    <source>
        <dbReference type="ARBA" id="ARBA00022553"/>
    </source>
</evidence>
<dbReference type="Pfam" id="PF12833">
    <property type="entry name" value="HTH_18"/>
    <property type="match status" value="1"/>
</dbReference>
<comment type="catalytic activity">
    <reaction evidence="1">
        <text>ATP + protein L-histidine = ADP + protein N-phospho-L-histidine.</text>
        <dbReference type="EC" id="2.7.13.3"/>
    </reaction>
</comment>
<dbReference type="RefSeq" id="WP_130856546.1">
    <property type="nucleotide sequence ID" value="NZ_JBHLWO010000002.1"/>
</dbReference>
<dbReference type="InterPro" id="IPR001789">
    <property type="entry name" value="Sig_transdc_resp-reg_receiver"/>
</dbReference>
<dbReference type="Gene3D" id="2.130.10.10">
    <property type="entry name" value="YVTN repeat-like/Quinoprotein amine dehydrogenase"/>
    <property type="match status" value="2"/>
</dbReference>
<dbReference type="CDD" id="cd00082">
    <property type="entry name" value="HisKA"/>
    <property type="match status" value="1"/>
</dbReference>
<comment type="caution">
    <text evidence="11">The sequence shown here is derived from an EMBL/GenBank/DDBJ whole genome shotgun (WGS) entry which is preliminary data.</text>
</comment>
<dbReference type="InterPro" id="IPR013783">
    <property type="entry name" value="Ig-like_fold"/>
</dbReference>
<dbReference type="SUPFAM" id="SSF63829">
    <property type="entry name" value="Calcium-dependent phosphotriesterase"/>
    <property type="match status" value="4"/>
</dbReference>
<accession>A0ABV6HQC0</accession>
<evidence type="ECO:0000256" key="2">
    <source>
        <dbReference type="ARBA" id="ARBA00012438"/>
    </source>
</evidence>
<dbReference type="SUPFAM" id="SSF55874">
    <property type="entry name" value="ATPase domain of HSP90 chaperone/DNA topoisomerase II/histidine kinase"/>
    <property type="match status" value="1"/>
</dbReference>
<keyword evidence="6" id="KW-0804">Transcription</keyword>
<dbReference type="InterPro" id="IPR005467">
    <property type="entry name" value="His_kinase_dom"/>
</dbReference>
<dbReference type="CDD" id="cd17574">
    <property type="entry name" value="REC_OmpR"/>
    <property type="match status" value="1"/>
</dbReference>
<dbReference type="Gene3D" id="3.30.565.10">
    <property type="entry name" value="Histidine kinase-like ATPase, C-terminal domain"/>
    <property type="match status" value="1"/>
</dbReference>
<dbReference type="InterPro" id="IPR018062">
    <property type="entry name" value="HTH_AraC-typ_CS"/>
</dbReference>
<dbReference type="Pfam" id="PF02518">
    <property type="entry name" value="HATPase_c"/>
    <property type="match status" value="1"/>
</dbReference>
<dbReference type="SUPFAM" id="SSF47384">
    <property type="entry name" value="Homodimeric domain of signal transducing histidine kinase"/>
    <property type="match status" value="1"/>
</dbReference>
<proteinExistence type="predicted"/>
<dbReference type="InterPro" id="IPR011110">
    <property type="entry name" value="Reg_prop"/>
</dbReference>
<keyword evidence="5" id="KW-0238">DNA-binding</keyword>
<evidence type="ECO:0000259" key="10">
    <source>
        <dbReference type="PROSITE" id="PS50110"/>
    </source>
</evidence>
<evidence type="ECO:0000313" key="11">
    <source>
        <dbReference type="EMBL" id="MFC0320857.1"/>
    </source>
</evidence>
<evidence type="ECO:0000256" key="1">
    <source>
        <dbReference type="ARBA" id="ARBA00000085"/>
    </source>
</evidence>
<name>A0ABV6HQC0_9SPHI</name>
<dbReference type="PANTHER" id="PTHR43547:SF2">
    <property type="entry name" value="HYBRID SIGNAL TRANSDUCTION HISTIDINE KINASE C"/>
    <property type="match status" value="1"/>
</dbReference>
<evidence type="ECO:0000256" key="5">
    <source>
        <dbReference type="ARBA" id="ARBA00023125"/>
    </source>
</evidence>
<dbReference type="Pfam" id="PF07495">
    <property type="entry name" value="Y_Y_Y"/>
    <property type="match status" value="1"/>
</dbReference>
<dbReference type="PROSITE" id="PS50109">
    <property type="entry name" value="HIS_KIN"/>
    <property type="match status" value="1"/>
</dbReference>
<dbReference type="SUPFAM" id="SSF46689">
    <property type="entry name" value="Homeodomain-like"/>
    <property type="match status" value="1"/>
</dbReference>
<dbReference type="SMART" id="SM00387">
    <property type="entry name" value="HATPase_c"/>
    <property type="match status" value="1"/>
</dbReference>
<sequence>MRKQFYTCVFFLLLLIQATKGSDIRFRKITSSQGLSHNTVYAITQDEQGFMWFGTREGLNRFDCRHVRSYYIDAAPPGTSTNQINALLSHQKNIYVGTNHGLYRYDLRQDRLIAHPLNSERPAVIFISEEQSVLYIGTSRGLFQIKNGRTSLLLKGFARAICPLSTNRLLIAIDRRILLINEAGDIEHTFTTSSFPPLSFSNFTIFQMHRDLKNRIWLATSRGLYLYNDEKRQFTSLPFTNEENTENSTVRSITADKDELLYIGTENGLYIYDIKTGRTENHSQSFNNEPKKLNDKAIYSTFIGKEGTVWIGTYFGGVNYIPVGSDGFQSMLPTDKNNGLGGKAVSQLMEDSLHRLWIATEDGGISIYDPSTAAFSRINKNTAPFYLNTNNVHALHTDSYGNVWAGTFFGGLHRFDLNKRTTTIYAKNPADRNSLSNNQVYAIYQDSRGILWVGTQQGLNQFNYITGKFTLLAPEILGDKFIYDLTEDKNGDLWICTRQDGIYRYNPISKTMKHYTNTGKNAPLLSNQLISVYKDRHQRLWFGTLDGGVCVYHAETDAFQHYTTITGLANNNVYGILEDDAGFIWLSTNLGISRWNPNTKRFINYDNRHGLSTNQFNFKSFLRGSDGTFYFGSINGLCYFNPLKMQVDRQSYPLVFTTFQLFNKEVHPDSDSTVLKHQLGYARQISLSYDQNVFTINYITINYANPTSTNYAYYLEGFEDRWNYVGDKTSATYTNLSPGRYTLHVKTLDDAGGFTGQQQSISIHVAPPFYRTNLAYLFYAFLLCLCIYIYTRFVRFIHEKRLEIQLAHMEKDKTKALTQHRINFFTFISHEFKTPLTLILASIDKFINEKNIDLKQHVELSHIKKNASKLFKLIHQLAEFRKVEGDDLSVHFNRLDMTAFVRQIVNAFEPLAKEKDIAISFETEIDGLNVFFDSDKLEKIISNILSNALKHTQAGSVSVSMRTTLQDGQNRADFVISDTGTGMSTTDLKHLFDPFYRSPSQTDISGSGIGMALVHHLVKSLEGSIEASSTLGNGTTIFFSLPVYEQLTEQQSEQQNPSETDVNMDVISPPIEKKEQRLDRHYTLLLVEDNKELLKFLAQHFQKTYSVITASNGDIAWKKICKTSPDIIISDVKMPKTTGLDLCLRIKQNKQFDHIPFILLSDNQDEQIRVNGLDVGADAYIGKPFNLNELELVVANMVKSRISLREHVIGLGAFIDNPVVGNNRDQDFLTKLSSALERHYKNPDLSVEDLANELNTSRTSLHLNLKRILQKNATELLNEYRLKKALMMLEKDVPVNEISYHCGYREPNYFSRVFKKHYQLSPQKYKEVHFDKSKD</sequence>
<dbReference type="InterPro" id="IPR036097">
    <property type="entry name" value="HisK_dim/P_sf"/>
</dbReference>
<dbReference type="PANTHER" id="PTHR43547">
    <property type="entry name" value="TWO-COMPONENT HISTIDINE KINASE"/>
    <property type="match status" value="1"/>
</dbReference>
<dbReference type="Pfam" id="PF07494">
    <property type="entry name" value="Reg_prop"/>
    <property type="match status" value="5"/>
</dbReference>
<dbReference type="Gene3D" id="1.10.287.130">
    <property type="match status" value="1"/>
</dbReference>
<feature type="domain" description="Response regulatory" evidence="10">
    <location>
        <begin position="1083"/>
        <end position="1198"/>
    </location>
</feature>
<dbReference type="InterPro" id="IPR011123">
    <property type="entry name" value="Y_Y_Y"/>
</dbReference>
<dbReference type="InterPro" id="IPR004358">
    <property type="entry name" value="Sig_transdc_His_kin-like_C"/>
</dbReference>
<gene>
    <name evidence="11" type="ORF">ACFFI0_21205</name>
</gene>
<dbReference type="EC" id="2.7.13.3" evidence="2"/>
<dbReference type="SMART" id="SM00342">
    <property type="entry name" value="HTH_ARAC"/>
    <property type="match status" value="1"/>
</dbReference>
<dbReference type="PROSITE" id="PS00041">
    <property type="entry name" value="HTH_ARAC_FAMILY_1"/>
    <property type="match status" value="1"/>
</dbReference>
<dbReference type="InterPro" id="IPR003661">
    <property type="entry name" value="HisK_dim/P_dom"/>
</dbReference>
<evidence type="ECO:0000256" key="7">
    <source>
        <dbReference type="PROSITE-ProRule" id="PRU00169"/>
    </source>
</evidence>
<dbReference type="Gene3D" id="2.60.40.10">
    <property type="entry name" value="Immunoglobulins"/>
    <property type="match status" value="1"/>
</dbReference>
<dbReference type="InterPro" id="IPR015943">
    <property type="entry name" value="WD40/YVTN_repeat-like_dom_sf"/>
</dbReference>
<dbReference type="InterPro" id="IPR011006">
    <property type="entry name" value="CheY-like_superfamily"/>
</dbReference>
<dbReference type="InterPro" id="IPR018060">
    <property type="entry name" value="HTH_AraC"/>
</dbReference>
<dbReference type="CDD" id="cd00075">
    <property type="entry name" value="HATPase"/>
    <property type="match status" value="1"/>
</dbReference>
<keyword evidence="3 7" id="KW-0597">Phosphoprotein</keyword>
<keyword evidence="4" id="KW-0805">Transcription regulation</keyword>
<dbReference type="InterPro" id="IPR036890">
    <property type="entry name" value="HATPase_C_sf"/>
</dbReference>